<protein>
    <submittedName>
        <fullName evidence="2">Uncharacterized protein</fullName>
    </submittedName>
</protein>
<evidence type="ECO:0000313" key="2">
    <source>
        <dbReference type="EMBL" id="KAA8571816.1"/>
    </source>
</evidence>
<accession>A0A5M9JVA6</accession>
<dbReference type="AlphaFoldDB" id="A0A5M9JVA6"/>
<dbReference type="EMBL" id="VICG01000005">
    <property type="protein sequence ID" value="KAA8571816.1"/>
    <property type="molecule type" value="Genomic_DNA"/>
</dbReference>
<gene>
    <name evidence="2" type="ORF">EYC84_001781</name>
</gene>
<keyword evidence="1" id="KW-0472">Membrane</keyword>
<evidence type="ECO:0000313" key="3">
    <source>
        <dbReference type="Proteomes" id="UP000322873"/>
    </source>
</evidence>
<keyword evidence="1" id="KW-0812">Transmembrane</keyword>
<keyword evidence="1" id="KW-1133">Transmembrane helix</keyword>
<comment type="caution">
    <text evidence="2">The sequence shown here is derived from an EMBL/GenBank/DDBJ whole genome shotgun (WGS) entry which is preliminary data.</text>
</comment>
<keyword evidence="3" id="KW-1185">Reference proteome</keyword>
<reference evidence="2 3" key="1">
    <citation type="submission" date="2019-06" db="EMBL/GenBank/DDBJ databases">
        <title>Genome Sequence of the Brown Rot Fungal Pathogen Monilinia fructicola.</title>
        <authorList>
            <person name="De Miccolis Angelini R.M."/>
            <person name="Landi L."/>
            <person name="Abate D."/>
            <person name="Pollastro S."/>
            <person name="Romanazzi G."/>
            <person name="Faretra F."/>
        </authorList>
    </citation>
    <scope>NUCLEOTIDE SEQUENCE [LARGE SCALE GENOMIC DNA]</scope>
    <source>
        <strain evidence="2 3">Mfrc123</strain>
    </source>
</reference>
<dbReference type="Proteomes" id="UP000322873">
    <property type="component" value="Unassembled WGS sequence"/>
</dbReference>
<evidence type="ECO:0000256" key="1">
    <source>
        <dbReference type="SAM" id="Phobius"/>
    </source>
</evidence>
<sequence>MTLLFKYGCFLLIWHFCCIFFASHHITTFHVIIGGFSCVACRLHSQNVLFGELGRHNKYGGVMQMLCTDGMVQDEMKMRDHVFVV</sequence>
<feature type="transmembrane region" description="Helical" evidence="1">
    <location>
        <begin position="12"/>
        <end position="36"/>
    </location>
</feature>
<proteinExistence type="predicted"/>
<organism evidence="2 3">
    <name type="scientific">Monilinia fructicola</name>
    <name type="common">Brown rot fungus</name>
    <name type="synonym">Ciboria fructicola</name>
    <dbReference type="NCBI Taxonomy" id="38448"/>
    <lineage>
        <taxon>Eukaryota</taxon>
        <taxon>Fungi</taxon>
        <taxon>Dikarya</taxon>
        <taxon>Ascomycota</taxon>
        <taxon>Pezizomycotina</taxon>
        <taxon>Leotiomycetes</taxon>
        <taxon>Helotiales</taxon>
        <taxon>Sclerotiniaceae</taxon>
        <taxon>Monilinia</taxon>
    </lineage>
</organism>
<name>A0A5M9JVA6_MONFR</name>